<dbReference type="InterPro" id="IPR011726">
    <property type="entry name" value="KdpF"/>
</dbReference>
<dbReference type="Pfam" id="PF09604">
    <property type="entry name" value="Potass_KdpF"/>
    <property type="match status" value="1"/>
</dbReference>
<reference evidence="1 2" key="1">
    <citation type="submission" date="2018-09" db="EMBL/GenBank/DDBJ databases">
        <title>Paracoccus onubensis nov. sp. a moderate halophilic bacterium isolated from Gruta de las Maravillas (Aracena, Spain).</title>
        <authorList>
            <person name="Jurado V."/>
            <person name="Gutierrez-Patricio S."/>
            <person name="Gonzalez-Pimentel J.L."/>
            <person name="Laiz L."/>
            <person name="Saiz-Jimenez C."/>
        </authorList>
    </citation>
    <scope>NUCLEOTIDE SEQUENCE [LARGE SCALE GENOMIC DNA]</scope>
    <source>
        <strain evidence="1 2">DSM 19484</strain>
    </source>
</reference>
<dbReference type="EMBL" id="QZEV01000043">
    <property type="protein sequence ID" value="RJL04024.1"/>
    <property type="molecule type" value="Genomic_DNA"/>
</dbReference>
<keyword evidence="1" id="KW-0378">Hydrolase</keyword>
<protein>
    <submittedName>
        <fullName evidence="1">K(+)-transporting ATPase subunit F</fullName>
        <ecNumber evidence="1">3.6.3.12</ecNumber>
    </submittedName>
</protein>
<organism evidence="1 2">
    <name type="scientific">Paracoccus aestuarii</name>
    <dbReference type="NCBI Taxonomy" id="453842"/>
    <lineage>
        <taxon>Bacteria</taxon>
        <taxon>Pseudomonadati</taxon>
        <taxon>Pseudomonadota</taxon>
        <taxon>Alphaproteobacteria</taxon>
        <taxon>Rhodobacterales</taxon>
        <taxon>Paracoccaceae</taxon>
        <taxon>Paracoccus</taxon>
    </lineage>
</organism>
<comment type="caution">
    <text evidence="1">The sequence shown here is derived from an EMBL/GenBank/DDBJ whole genome shotgun (WGS) entry which is preliminary data.</text>
</comment>
<name>A0A418ZW13_9RHOB</name>
<dbReference type="GO" id="GO:0008556">
    <property type="term" value="F:P-type potassium transmembrane transporter activity"/>
    <property type="evidence" value="ECO:0007669"/>
    <property type="project" value="InterPro"/>
</dbReference>
<evidence type="ECO:0000313" key="2">
    <source>
        <dbReference type="Proteomes" id="UP000285530"/>
    </source>
</evidence>
<evidence type="ECO:0000313" key="1">
    <source>
        <dbReference type="EMBL" id="RJL04024.1"/>
    </source>
</evidence>
<dbReference type="GO" id="GO:0016787">
    <property type="term" value="F:hydrolase activity"/>
    <property type="evidence" value="ECO:0007669"/>
    <property type="project" value="UniProtKB-KW"/>
</dbReference>
<dbReference type="RefSeq" id="WP_119886394.1">
    <property type="nucleotide sequence ID" value="NZ_CP067170.1"/>
</dbReference>
<proteinExistence type="predicted"/>
<gene>
    <name evidence="1" type="primary">kdpF</name>
    <name evidence="1" type="ORF">D3P06_09750</name>
</gene>
<sequence>MFDLILGLAVAAGLLGYLVVALMHPDRF</sequence>
<accession>A0A418ZW13</accession>
<keyword evidence="2" id="KW-1185">Reference proteome</keyword>
<dbReference type="EC" id="3.6.3.12" evidence="1"/>
<dbReference type="NCBIfam" id="TIGR02115">
    <property type="entry name" value="potass_kdpF"/>
    <property type="match status" value="1"/>
</dbReference>
<dbReference type="Proteomes" id="UP000285530">
    <property type="component" value="Unassembled WGS sequence"/>
</dbReference>
<dbReference type="AlphaFoldDB" id="A0A418ZW13"/>
<dbReference type="GO" id="GO:0005886">
    <property type="term" value="C:plasma membrane"/>
    <property type="evidence" value="ECO:0007669"/>
    <property type="project" value="InterPro"/>
</dbReference>